<accession>A0A652ZVX3</accession>
<feature type="transmembrane region" description="Helical" evidence="1">
    <location>
        <begin position="65"/>
        <end position="89"/>
    </location>
</feature>
<dbReference type="EMBL" id="UPXP01000016">
    <property type="protein sequence ID" value="VBB39926.1"/>
    <property type="molecule type" value="Genomic_DNA"/>
</dbReference>
<organism evidence="2">
    <name type="scientific">uncultured Spirochaetota bacterium</name>
    <dbReference type="NCBI Taxonomy" id="460511"/>
    <lineage>
        <taxon>Bacteria</taxon>
        <taxon>Pseudomonadati</taxon>
        <taxon>Spirochaetota</taxon>
        <taxon>environmental samples</taxon>
    </lineage>
</organism>
<keyword evidence="1" id="KW-1133">Transmembrane helix</keyword>
<dbReference type="AlphaFoldDB" id="A0A652ZVX3"/>
<keyword evidence="1" id="KW-0472">Membrane</keyword>
<proteinExistence type="predicted"/>
<keyword evidence="1" id="KW-0812">Transmembrane</keyword>
<reference evidence="2" key="1">
    <citation type="submission" date="2018-07" db="EMBL/GenBank/DDBJ databases">
        <authorList>
            <consortium name="Genoscope - CEA"/>
            <person name="William W."/>
        </authorList>
    </citation>
    <scope>NUCLEOTIDE SEQUENCE</scope>
    <source>
        <strain evidence="2">IK1</strain>
    </source>
</reference>
<evidence type="ECO:0000313" key="2">
    <source>
        <dbReference type="EMBL" id="VBB39926.1"/>
    </source>
</evidence>
<sequence>MYLPQMIVNFNGSGRKRLICVQTVRFNCRVPILTAVRIQQRRLTVKRSSMVLGNKLAWASKDKRFWIGLYLGFTIGGSIYLGTFGFRLLGF</sequence>
<gene>
    <name evidence="2" type="ORF">TRIP_E230109</name>
</gene>
<name>A0A652ZVX3_9SPIR</name>
<evidence type="ECO:0008006" key="3">
    <source>
        <dbReference type="Google" id="ProtNLM"/>
    </source>
</evidence>
<evidence type="ECO:0000256" key="1">
    <source>
        <dbReference type="SAM" id="Phobius"/>
    </source>
</evidence>
<protein>
    <recommendedName>
        <fullName evidence="3">Transmembrane protein</fullName>
    </recommendedName>
</protein>